<evidence type="ECO:0000256" key="2">
    <source>
        <dbReference type="ARBA" id="ARBA00022679"/>
    </source>
</evidence>
<dbReference type="Proteomes" id="UP000258309">
    <property type="component" value="Unassembled WGS sequence"/>
</dbReference>
<dbReference type="InterPro" id="IPR008220">
    <property type="entry name" value="HAT_MetX-like"/>
</dbReference>
<dbReference type="GO" id="GO:0004414">
    <property type="term" value="F:homoserine O-acetyltransferase activity"/>
    <property type="evidence" value="ECO:0007669"/>
    <property type="project" value="TreeGrafter"/>
</dbReference>
<evidence type="ECO:0000259" key="4">
    <source>
        <dbReference type="Pfam" id="PF00561"/>
    </source>
</evidence>
<dbReference type="Pfam" id="PF00561">
    <property type="entry name" value="Abhydrolase_1"/>
    <property type="match status" value="1"/>
</dbReference>
<feature type="non-terminal residue" evidence="5">
    <location>
        <position position="1"/>
    </location>
</feature>
<dbReference type="EMBL" id="NCSJ02000040">
    <property type="protein sequence ID" value="RFU33181.1"/>
    <property type="molecule type" value="Genomic_DNA"/>
</dbReference>
<evidence type="ECO:0000313" key="6">
    <source>
        <dbReference type="Proteomes" id="UP000258309"/>
    </source>
</evidence>
<feature type="non-terminal residue" evidence="5">
    <location>
        <position position="440"/>
    </location>
</feature>
<organism evidence="5 6">
    <name type="scientific">Scytalidium lignicola</name>
    <name type="common">Hyphomycete</name>
    <dbReference type="NCBI Taxonomy" id="5539"/>
    <lineage>
        <taxon>Eukaryota</taxon>
        <taxon>Fungi</taxon>
        <taxon>Dikarya</taxon>
        <taxon>Ascomycota</taxon>
        <taxon>Pezizomycotina</taxon>
        <taxon>Leotiomycetes</taxon>
        <taxon>Leotiomycetes incertae sedis</taxon>
        <taxon>Scytalidium</taxon>
    </lineage>
</organism>
<dbReference type="PIRSF" id="PIRSF000443">
    <property type="entry name" value="Homoser_Ac_trans"/>
    <property type="match status" value="1"/>
</dbReference>
<dbReference type="GO" id="GO:0009092">
    <property type="term" value="P:homoserine metabolic process"/>
    <property type="evidence" value="ECO:0007669"/>
    <property type="project" value="TreeGrafter"/>
</dbReference>
<evidence type="ECO:0000256" key="1">
    <source>
        <dbReference type="ARBA" id="ARBA00006886"/>
    </source>
</evidence>
<dbReference type="InterPro" id="IPR000073">
    <property type="entry name" value="AB_hydrolase_1"/>
</dbReference>
<dbReference type="PANTHER" id="PTHR32268:SF11">
    <property type="entry name" value="HOMOSERINE O-ACETYLTRANSFERASE"/>
    <property type="match status" value="1"/>
</dbReference>
<dbReference type="GO" id="GO:0009086">
    <property type="term" value="P:methionine biosynthetic process"/>
    <property type="evidence" value="ECO:0007669"/>
    <property type="project" value="TreeGrafter"/>
</dbReference>
<comment type="similarity">
    <text evidence="1">Belongs to the AB hydrolase superfamily. MetX family.</text>
</comment>
<keyword evidence="6" id="KW-1185">Reference proteome</keyword>
<dbReference type="PANTHER" id="PTHR32268">
    <property type="entry name" value="HOMOSERINE O-ACETYLTRANSFERASE"/>
    <property type="match status" value="1"/>
</dbReference>
<dbReference type="STRING" id="5539.A0A3E2HJF1"/>
<dbReference type="Gene3D" id="3.40.50.1820">
    <property type="entry name" value="alpha/beta hydrolase"/>
    <property type="match status" value="1"/>
</dbReference>
<name>A0A3E2HJF1_SCYLI</name>
<protein>
    <recommendedName>
        <fullName evidence="4">AB hydrolase-1 domain-containing protein</fullName>
    </recommendedName>
</protein>
<evidence type="ECO:0000313" key="5">
    <source>
        <dbReference type="EMBL" id="RFU33181.1"/>
    </source>
</evidence>
<feature type="active site" description="Nucleophile" evidence="3">
    <location>
        <position position="153"/>
    </location>
</feature>
<dbReference type="OMA" id="GWYGADF"/>
<dbReference type="HAMAP" id="MF_00296">
    <property type="entry name" value="MetX_acyltransf"/>
    <property type="match status" value="1"/>
</dbReference>
<gene>
    <name evidence="5" type="ORF">B7463_g3191</name>
</gene>
<feature type="domain" description="AB hydrolase-1" evidence="4">
    <location>
        <begin position="59"/>
        <end position="255"/>
    </location>
</feature>
<dbReference type="SUPFAM" id="SSF53474">
    <property type="entry name" value="alpha/beta-Hydrolases"/>
    <property type="match status" value="1"/>
</dbReference>
<dbReference type="OrthoDB" id="191364at2759"/>
<sequence>MALYLNYTPPIRNEYADLVAGQSIACVDSFILESGVELRNVNIAYKIWGSLNTKGDNCLVLCHALTGSSDVEDWWGPLIGSGKPFDTSRYFIFCANLLGSPYGSSSPLSVNPDAGRIYGPDFPQTTIRDDIRLHKQILDALNVTSVTAVIGGSMGGMTTLEWPLCTPKGYVKTIIPIATSADHSAWGIAWGEAQRQCIYADPQFEDGYYLPTPATQPAVGLAAARMAALLTYRSCSSFQTRFGRGLDSSRDRRKGGKPVLPISEVTPVRTGELLDTPPGSCTPEPDDCSIVPDLPIVLTPKHFQRKMNSTTNPLFSAQSYLRYQGQKFIRRFDANCYIHLTYKMDLHDVTRDRCADLQSSTRLEQHVQLSKVLSAVPPGALVIGVESDELFRLESQELLAKALPEATLSILKSPEGHDGFLLEFEKLGELIQEHLMKQYP</sequence>
<reference evidence="5 6" key="1">
    <citation type="submission" date="2018-05" db="EMBL/GenBank/DDBJ databases">
        <title>Draft genome sequence of Scytalidium lignicola DSM 105466, a ubiquitous saprotrophic fungus.</title>
        <authorList>
            <person name="Buettner E."/>
            <person name="Gebauer A.M."/>
            <person name="Hofrichter M."/>
            <person name="Liers C."/>
            <person name="Kellner H."/>
        </authorList>
    </citation>
    <scope>NUCLEOTIDE SEQUENCE [LARGE SCALE GENOMIC DNA]</scope>
    <source>
        <strain evidence="5 6">DSM 105466</strain>
    </source>
</reference>
<dbReference type="AlphaFoldDB" id="A0A3E2HJF1"/>
<dbReference type="NCBIfam" id="TIGR01392">
    <property type="entry name" value="homoserO_Ac_trn"/>
    <property type="match status" value="1"/>
</dbReference>
<feature type="active site" evidence="3">
    <location>
        <position position="388"/>
    </location>
</feature>
<feature type="active site" evidence="3">
    <location>
        <position position="417"/>
    </location>
</feature>
<proteinExistence type="inferred from homology"/>
<comment type="caution">
    <text evidence="5">The sequence shown here is derived from an EMBL/GenBank/DDBJ whole genome shotgun (WGS) entry which is preliminary data.</text>
</comment>
<evidence type="ECO:0000256" key="3">
    <source>
        <dbReference type="PIRSR" id="PIRSR000443-1"/>
    </source>
</evidence>
<keyword evidence="2" id="KW-0808">Transferase</keyword>
<dbReference type="InterPro" id="IPR029058">
    <property type="entry name" value="AB_hydrolase_fold"/>
</dbReference>
<accession>A0A3E2HJF1</accession>